<evidence type="ECO:0000313" key="3">
    <source>
        <dbReference type="Proteomes" id="UP000704611"/>
    </source>
</evidence>
<dbReference type="RefSeq" id="WP_217668578.1">
    <property type="nucleotide sequence ID" value="NZ_JAHRID010000003.1"/>
</dbReference>
<organism evidence="2 3">
    <name type="scientific">Arsukibacterium indicum</name>
    <dbReference type="NCBI Taxonomy" id="2848612"/>
    <lineage>
        <taxon>Bacteria</taxon>
        <taxon>Pseudomonadati</taxon>
        <taxon>Pseudomonadota</taxon>
        <taxon>Gammaproteobacteria</taxon>
        <taxon>Chromatiales</taxon>
        <taxon>Chromatiaceae</taxon>
        <taxon>Arsukibacterium</taxon>
    </lineage>
</organism>
<dbReference type="Proteomes" id="UP000704611">
    <property type="component" value="Unassembled WGS sequence"/>
</dbReference>
<dbReference type="InterPro" id="IPR052345">
    <property type="entry name" value="Rad_response_metalloprotease"/>
</dbReference>
<sequence>MTILTKQQSPYKWAYKLTNILNAVPGLSRFPVDVKLTAEEISRNLYPDDPISMIKGASLPSFEAGLFKAPAHKKGWGIIYNKDISSPGRLNFTLAHEFGHYLIHRLEHPDGIQCGEQDLVRWDSEYRQMEHEANVFAANLLMPLDDYRLQVPANIKASIELISQCANRYGVSLVAAILRWLEYTESKSVLVVSRDGFVLWARSSQSAYKSGFYLKTSNRQPIPVPEKSLASETIFLQMTSMSAKHNNDVWFGQNCEEILINSELYDFKLSLIHLNRY</sequence>
<evidence type="ECO:0000259" key="1">
    <source>
        <dbReference type="Pfam" id="PF06114"/>
    </source>
</evidence>
<name>A0ABS6MJE8_9GAMM</name>
<accession>A0ABS6MJE8</accession>
<dbReference type="EMBL" id="JAHRID010000003">
    <property type="protein sequence ID" value="MBV2128938.1"/>
    <property type="molecule type" value="Genomic_DNA"/>
</dbReference>
<reference evidence="2 3" key="1">
    <citation type="submission" date="2021-06" db="EMBL/GenBank/DDBJ databases">
        <title>Rheinheimera indica sp. nov., isolated from deep-sea sediment.</title>
        <authorList>
            <person name="Wang Z."/>
            <person name="Zhang X.-Y."/>
        </authorList>
    </citation>
    <scope>NUCLEOTIDE SEQUENCE [LARGE SCALE GENOMIC DNA]</scope>
    <source>
        <strain evidence="2 3">SM2107</strain>
    </source>
</reference>
<proteinExistence type="predicted"/>
<dbReference type="Pfam" id="PF06114">
    <property type="entry name" value="Peptidase_M78"/>
    <property type="match status" value="1"/>
</dbReference>
<gene>
    <name evidence="2" type="ORF">KQY15_07515</name>
</gene>
<dbReference type="InterPro" id="IPR010359">
    <property type="entry name" value="IrrE_HExxH"/>
</dbReference>
<dbReference type="PANTHER" id="PTHR43236:SF2">
    <property type="entry name" value="BLL0069 PROTEIN"/>
    <property type="match status" value="1"/>
</dbReference>
<evidence type="ECO:0000313" key="2">
    <source>
        <dbReference type="EMBL" id="MBV2128938.1"/>
    </source>
</evidence>
<feature type="domain" description="IrrE N-terminal-like" evidence="1">
    <location>
        <begin position="72"/>
        <end position="180"/>
    </location>
</feature>
<protein>
    <submittedName>
        <fullName evidence="2">ImmA/IrrE family metallo-endopeptidase</fullName>
    </submittedName>
</protein>
<comment type="caution">
    <text evidence="2">The sequence shown here is derived from an EMBL/GenBank/DDBJ whole genome shotgun (WGS) entry which is preliminary data.</text>
</comment>
<dbReference type="PANTHER" id="PTHR43236">
    <property type="entry name" value="ANTITOXIN HIGA1"/>
    <property type="match status" value="1"/>
</dbReference>
<keyword evidence="3" id="KW-1185">Reference proteome</keyword>